<reference evidence="3" key="1">
    <citation type="submission" date="2020-03" db="EMBL/GenBank/DDBJ databases">
        <title>The deep terrestrial virosphere.</title>
        <authorList>
            <person name="Holmfeldt K."/>
            <person name="Nilsson E."/>
            <person name="Simone D."/>
            <person name="Lopez-Fernandez M."/>
            <person name="Wu X."/>
            <person name="de Brujin I."/>
            <person name="Lundin D."/>
            <person name="Andersson A."/>
            <person name="Bertilsson S."/>
            <person name="Dopson M."/>
        </authorList>
    </citation>
    <scope>NUCLEOTIDE SEQUENCE</scope>
    <source>
        <strain evidence="3">MM171B00522</strain>
    </source>
</reference>
<dbReference type="EMBL" id="MT143866">
    <property type="protein sequence ID" value="QJB03956.1"/>
    <property type="molecule type" value="Genomic_DNA"/>
</dbReference>
<keyword evidence="1" id="KW-0175">Coiled coil</keyword>
<protein>
    <submittedName>
        <fullName evidence="3">Uncharacterized protein</fullName>
    </submittedName>
</protein>
<feature type="coiled-coil region" evidence="1">
    <location>
        <begin position="66"/>
        <end position="93"/>
    </location>
</feature>
<gene>
    <name evidence="3" type="ORF">MM171B00522_0036</name>
</gene>
<evidence type="ECO:0000256" key="2">
    <source>
        <dbReference type="SAM" id="MobiDB-lite"/>
    </source>
</evidence>
<proteinExistence type="predicted"/>
<name>A0A6M3MF51_9ZZZZ</name>
<organism evidence="3">
    <name type="scientific">viral metagenome</name>
    <dbReference type="NCBI Taxonomy" id="1070528"/>
    <lineage>
        <taxon>unclassified sequences</taxon>
        <taxon>metagenomes</taxon>
        <taxon>organismal metagenomes</taxon>
    </lineage>
</organism>
<accession>A0A6M3MF51</accession>
<evidence type="ECO:0000313" key="3">
    <source>
        <dbReference type="EMBL" id="QJB03956.1"/>
    </source>
</evidence>
<sequence length="389" mass="43540">MMATRKKKTEKENIPEPIYKGSRISIDPNLMGRFRRVGRNPLDDELKSEDDMLAHDLKSMRVDEIVLKRRARIAKLQKEIEKLEKETEKTDSNDSDIPRISVAMAQQIGNLPPEERNKVIETYAAFRSIDQSKGRGDALLPLLIGYSKTNPGTQQSDMATYAKAMADQFKTGIDVMKSVMPPQEKASNATEVLKLFKDLVTDSVKKPMEQMVKNMQPNPSAFEQILMNPEMFSRAKEIGMFGSREPRTGSTNVDLEIEKLRGERELSIKKLDLEWRKSMLENDSKDRRTDTLLTALTPLSAIFAGPATQRMRQLGQQQATYHVPPVVMPPPPPPPENTIQIKCSCGFEGPMTFPGPPPDKIKCPTCGQMLVVGGTPSENGNPEKADRGT</sequence>
<dbReference type="AlphaFoldDB" id="A0A6M3MF51"/>
<feature type="region of interest" description="Disordered" evidence="2">
    <location>
        <begin position="1"/>
        <end position="21"/>
    </location>
</feature>
<evidence type="ECO:0000256" key="1">
    <source>
        <dbReference type="SAM" id="Coils"/>
    </source>
</evidence>